<dbReference type="PANTHER" id="PTHR24234:SF6">
    <property type="entry name" value="LYSOPHOSPHATIDIC ACID RECEPTOR 5"/>
    <property type="match status" value="1"/>
</dbReference>
<dbReference type="GO" id="GO:0005886">
    <property type="term" value="C:plasma membrane"/>
    <property type="evidence" value="ECO:0007669"/>
    <property type="project" value="UniProtKB-SubCell"/>
</dbReference>
<dbReference type="PANTHER" id="PTHR24234">
    <property type="entry name" value="LYSOPHOSPHATIDIC ACID RECEPTOR 5/SPHINGOSYLPHOSPHORYLCHOLINE RECEPTOR"/>
    <property type="match status" value="1"/>
</dbReference>
<dbReference type="PRINTS" id="PR01157">
    <property type="entry name" value="P2YPURNOCPTR"/>
</dbReference>
<dbReference type="InterPro" id="IPR017452">
    <property type="entry name" value="GPCR_Rhodpsn_7TM"/>
</dbReference>
<dbReference type="InterPro" id="IPR000276">
    <property type="entry name" value="GPCR_Rhodpsn"/>
</dbReference>
<evidence type="ECO:0000256" key="8">
    <source>
        <dbReference type="ARBA" id="ARBA00023170"/>
    </source>
</evidence>
<dbReference type="Gene3D" id="1.20.1070.10">
    <property type="entry name" value="Rhodopsin 7-helix transmembrane proteins"/>
    <property type="match status" value="1"/>
</dbReference>
<proteinExistence type="inferred from homology"/>
<keyword evidence="5 11" id="KW-0297">G-protein coupled receptor</keyword>
<feature type="transmembrane region" description="Helical" evidence="12">
    <location>
        <begin position="50"/>
        <end position="75"/>
    </location>
</feature>
<gene>
    <name evidence="15" type="primary">LPAR5</name>
</gene>
<evidence type="ECO:0000256" key="5">
    <source>
        <dbReference type="ARBA" id="ARBA00023040"/>
    </source>
</evidence>
<dbReference type="PRINTS" id="PR00237">
    <property type="entry name" value="GPCRRHODOPSN"/>
</dbReference>
<keyword evidence="6 12" id="KW-0472">Membrane</keyword>
<reference evidence="15" key="1">
    <citation type="submission" date="2025-08" db="UniProtKB">
        <authorList>
            <consortium name="RefSeq"/>
        </authorList>
    </citation>
    <scope>IDENTIFICATION</scope>
    <source>
        <tissue evidence="15">Skeletal muscle</tissue>
    </source>
</reference>
<evidence type="ECO:0000259" key="13">
    <source>
        <dbReference type="PROSITE" id="PS50262"/>
    </source>
</evidence>
<dbReference type="OrthoDB" id="5781782at2759"/>
<dbReference type="CTD" id="57121"/>
<feature type="transmembrane region" description="Helical" evidence="12">
    <location>
        <begin position="20"/>
        <end position="43"/>
    </location>
</feature>
<comment type="similarity">
    <text evidence="11">Belongs to the G-protein coupled receptor 1 family.</text>
</comment>
<dbReference type="GO" id="GO:0048266">
    <property type="term" value="P:behavioral response to pain"/>
    <property type="evidence" value="ECO:0007669"/>
    <property type="project" value="TreeGrafter"/>
</dbReference>
<keyword evidence="14" id="KW-1185">Reference proteome</keyword>
<dbReference type="PROSITE" id="PS50262">
    <property type="entry name" value="G_PROTEIN_RECEP_F1_2"/>
    <property type="match status" value="1"/>
</dbReference>
<feature type="transmembrane region" description="Helical" evidence="12">
    <location>
        <begin position="187"/>
        <end position="214"/>
    </location>
</feature>
<name>A0A6I9YAX7_9SAUR</name>
<evidence type="ECO:0000256" key="9">
    <source>
        <dbReference type="ARBA" id="ARBA00023180"/>
    </source>
</evidence>
<organism evidence="14 15">
    <name type="scientific">Thamnophis sirtalis</name>
    <dbReference type="NCBI Taxonomy" id="35019"/>
    <lineage>
        <taxon>Eukaryota</taxon>
        <taxon>Metazoa</taxon>
        <taxon>Chordata</taxon>
        <taxon>Craniata</taxon>
        <taxon>Vertebrata</taxon>
        <taxon>Euteleostomi</taxon>
        <taxon>Lepidosauria</taxon>
        <taxon>Squamata</taxon>
        <taxon>Bifurcata</taxon>
        <taxon>Unidentata</taxon>
        <taxon>Episquamata</taxon>
        <taxon>Toxicofera</taxon>
        <taxon>Serpentes</taxon>
        <taxon>Colubroidea</taxon>
        <taxon>Colubridae</taxon>
        <taxon>Natricinae</taxon>
        <taxon>Thamnophis</taxon>
    </lineage>
</organism>
<evidence type="ECO:0000256" key="1">
    <source>
        <dbReference type="ARBA" id="ARBA00004651"/>
    </source>
</evidence>
<dbReference type="FunFam" id="1.20.1070.10:FF:000017">
    <property type="entry name" value="lysophosphatidic acid receptor 4"/>
    <property type="match status" value="1"/>
</dbReference>
<keyword evidence="3 11" id="KW-0812">Transmembrane</keyword>
<protein>
    <submittedName>
        <fullName evidence="15">Lysophosphatidic acid receptor 5</fullName>
    </submittedName>
</protein>
<dbReference type="RefSeq" id="XP_013921195.1">
    <property type="nucleotide sequence ID" value="XM_014065720.1"/>
</dbReference>
<feature type="transmembrane region" description="Helical" evidence="12">
    <location>
        <begin position="95"/>
        <end position="117"/>
    </location>
</feature>
<keyword evidence="7" id="KW-1015">Disulfide bond</keyword>
<dbReference type="GO" id="GO:0004930">
    <property type="term" value="F:G protein-coupled receptor activity"/>
    <property type="evidence" value="ECO:0007669"/>
    <property type="project" value="UniProtKB-KW"/>
</dbReference>
<feature type="transmembrane region" description="Helical" evidence="12">
    <location>
        <begin position="279"/>
        <end position="299"/>
    </location>
</feature>
<evidence type="ECO:0000256" key="7">
    <source>
        <dbReference type="ARBA" id="ARBA00023157"/>
    </source>
</evidence>
<dbReference type="GeneID" id="106548359"/>
<dbReference type="Proteomes" id="UP000504617">
    <property type="component" value="Unplaced"/>
</dbReference>
<evidence type="ECO:0000256" key="6">
    <source>
        <dbReference type="ARBA" id="ARBA00023136"/>
    </source>
</evidence>
<sequence length="373" mass="42292">MSTTNVTECPDDIHQLQLIGYSLIFIAGLCLNVASLLIFLYYLKLKSVVAIYMCNLITSDLLFTISLPFRIYYYYMGKWPFGSFLCQVSGSLFQINMYGSCIFLMCINLDRFVAIVHPLRWRHLRRPKVARLLCCVVWVLILIGSVPVAIIHKGTSCIKKSGTNSNLKKNETVCFENFSKDLWQGKIFGLVILAEILGFLLPLTSVTACSIRIFQNLCQTHGSRSLRQEKTIRMLVVNLVIFIICFVPYNTILAAYGLIKAKVIITDSTTQASVRNALIIAMLLASMNCTLDPLIYYFNTEGFKNTLKRIRRGQAWDFEMGTLQTRTRKNKKAASYKAANIKQDSKQYPVQNSIAPFASPKIFLRSSIEDSEI</sequence>
<dbReference type="AlphaFoldDB" id="A0A6I9YAX7"/>
<keyword evidence="4 12" id="KW-1133">Transmembrane helix</keyword>
<evidence type="ECO:0000313" key="14">
    <source>
        <dbReference type="Proteomes" id="UP000504617"/>
    </source>
</evidence>
<dbReference type="Pfam" id="PF00001">
    <property type="entry name" value="7tm_1"/>
    <property type="match status" value="1"/>
</dbReference>
<feature type="domain" description="G-protein coupled receptors family 1 profile" evidence="13">
    <location>
        <begin position="31"/>
        <end position="296"/>
    </location>
</feature>
<keyword evidence="10 11" id="KW-0807">Transducer</keyword>
<evidence type="ECO:0000256" key="4">
    <source>
        <dbReference type="ARBA" id="ARBA00022989"/>
    </source>
</evidence>
<keyword evidence="9" id="KW-0325">Glycoprotein</keyword>
<comment type="subcellular location">
    <subcellularLocation>
        <location evidence="1">Cell membrane</location>
        <topology evidence="1">Multi-pass membrane protein</topology>
    </subcellularLocation>
</comment>
<evidence type="ECO:0000256" key="2">
    <source>
        <dbReference type="ARBA" id="ARBA00022475"/>
    </source>
</evidence>
<evidence type="ECO:0000313" key="15">
    <source>
        <dbReference type="RefSeq" id="XP_013921195.1"/>
    </source>
</evidence>
<feature type="transmembrane region" description="Helical" evidence="12">
    <location>
        <begin position="235"/>
        <end position="259"/>
    </location>
</feature>
<evidence type="ECO:0000256" key="3">
    <source>
        <dbReference type="ARBA" id="ARBA00022692"/>
    </source>
</evidence>
<feature type="transmembrane region" description="Helical" evidence="12">
    <location>
        <begin position="129"/>
        <end position="151"/>
    </location>
</feature>
<dbReference type="KEGG" id="tsr:106548359"/>
<keyword evidence="2" id="KW-1003">Cell membrane</keyword>
<evidence type="ECO:0000256" key="11">
    <source>
        <dbReference type="RuleBase" id="RU000688"/>
    </source>
</evidence>
<dbReference type="PROSITE" id="PS00237">
    <property type="entry name" value="G_PROTEIN_RECEP_F1_1"/>
    <property type="match status" value="1"/>
</dbReference>
<accession>A0A6I9YAX7</accession>
<dbReference type="SUPFAM" id="SSF81321">
    <property type="entry name" value="Family A G protein-coupled receptor-like"/>
    <property type="match status" value="1"/>
</dbReference>
<evidence type="ECO:0000256" key="12">
    <source>
        <dbReference type="SAM" id="Phobius"/>
    </source>
</evidence>
<evidence type="ECO:0000256" key="10">
    <source>
        <dbReference type="ARBA" id="ARBA00023224"/>
    </source>
</evidence>
<keyword evidence="8 11" id="KW-0675">Receptor</keyword>